<comment type="pathway">
    <text evidence="1 5">Glycan metabolism; pectin biosynthesis.</text>
</comment>
<comment type="similarity">
    <text evidence="2 5">Belongs to the glycosyltransferase 8 family.</text>
</comment>
<dbReference type="GO" id="GO:0071555">
    <property type="term" value="P:cell wall organization"/>
    <property type="evidence" value="ECO:0007669"/>
    <property type="project" value="UniProtKB-KW"/>
</dbReference>
<evidence type="ECO:0000256" key="2">
    <source>
        <dbReference type="ARBA" id="ARBA00006351"/>
    </source>
</evidence>
<dbReference type="OMA" id="TMISRIC"/>
<name>A0A251RZT3_HELAN</name>
<evidence type="ECO:0000313" key="6">
    <source>
        <dbReference type="EMBL" id="OTF91829.1"/>
    </source>
</evidence>
<dbReference type="InterPro" id="IPR029044">
    <property type="entry name" value="Nucleotide-diphossugar_trans"/>
</dbReference>
<dbReference type="EC" id="2.4.1.-" evidence="5"/>
<dbReference type="AlphaFoldDB" id="A0A251RZT3"/>
<dbReference type="InterPro" id="IPR002495">
    <property type="entry name" value="Glyco_trans_8"/>
</dbReference>
<organism evidence="6 7">
    <name type="scientific">Helianthus annuus</name>
    <name type="common">Common sunflower</name>
    <dbReference type="NCBI Taxonomy" id="4232"/>
    <lineage>
        <taxon>Eukaryota</taxon>
        <taxon>Viridiplantae</taxon>
        <taxon>Streptophyta</taxon>
        <taxon>Embryophyta</taxon>
        <taxon>Tracheophyta</taxon>
        <taxon>Spermatophyta</taxon>
        <taxon>Magnoliopsida</taxon>
        <taxon>eudicotyledons</taxon>
        <taxon>Gunneridae</taxon>
        <taxon>Pentapetalae</taxon>
        <taxon>asterids</taxon>
        <taxon>campanulids</taxon>
        <taxon>Asterales</taxon>
        <taxon>Asteraceae</taxon>
        <taxon>Asteroideae</taxon>
        <taxon>Heliantheae alliance</taxon>
        <taxon>Heliantheae</taxon>
        <taxon>Helianthus</taxon>
    </lineage>
</organism>
<dbReference type="PANTHER" id="PTHR32116:SF7">
    <property type="entry name" value="GALACTURONOSYLTRANSFERASE 4-RELATED"/>
    <property type="match status" value="1"/>
</dbReference>
<accession>A0A251RZT3</accession>
<dbReference type="SUPFAM" id="SSF53448">
    <property type="entry name" value="Nucleotide-diphospho-sugar transferases"/>
    <property type="match status" value="1"/>
</dbReference>
<evidence type="ECO:0000256" key="3">
    <source>
        <dbReference type="ARBA" id="ARBA00022676"/>
    </source>
</evidence>
<keyword evidence="5" id="KW-0961">Cell wall biogenesis/degradation</keyword>
<dbReference type="GO" id="GO:0047262">
    <property type="term" value="F:polygalacturonate 4-alpha-galacturonosyltransferase activity"/>
    <property type="evidence" value="ECO:0007669"/>
    <property type="project" value="InterPro"/>
</dbReference>
<keyword evidence="3 5" id="KW-0328">Glycosyltransferase</keyword>
<sequence length="263" mass="30045">MYVNINVKIYSTEEQLRVYHKQALFFTHLTAKTVPKGLHCLTLRLSTEYYSINSSTQQFPNQENLDDPNLFHYALFSDNVLATTVVVNSTVTNANEPSKHAFHIVTDKLNYAAMRMWFLVNPPEMATIQVQNIDEFTWLNESYSPLSKVVFLDDDDIVVQKDLSGLWSIDLKGKVNGANDERQLWKLGTLPPGLITFWKRVCALEKSWHVLGLRYNPSMSQKEIERTAVIHYNGNLKPWLEMGIEGTGAGMWTMISRICGIAI</sequence>
<dbReference type="Gene3D" id="3.90.550.10">
    <property type="entry name" value="Spore Coat Polysaccharide Biosynthesis Protein SpsA, Chain A"/>
    <property type="match status" value="1"/>
</dbReference>
<evidence type="ECO:0000313" key="7">
    <source>
        <dbReference type="Proteomes" id="UP000215914"/>
    </source>
</evidence>
<keyword evidence="4 6" id="KW-0808">Transferase</keyword>
<proteinExistence type="inferred from homology"/>
<dbReference type="Pfam" id="PF01501">
    <property type="entry name" value="Glyco_transf_8"/>
    <property type="match status" value="1"/>
</dbReference>
<evidence type="ECO:0000256" key="1">
    <source>
        <dbReference type="ARBA" id="ARBA00004877"/>
    </source>
</evidence>
<dbReference type="GO" id="GO:0045489">
    <property type="term" value="P:pectin biosynthetic process"/>
    <property type="evidence" value="ECO:0007669"/>
    <property type="project" value="UniProtKB-UniPathway"/>
</dbReference>
<evidence type="ECO:0000256" key="5">
    <source>
        <dbReference type="RuleBase" id="RU362027"/>
    </source>
</evidence>
<protein>
    <recommendedName>
        <fullName evidence="5">Hexosyltransferase</fullName>
        <ecNumber evidence="5">2.4.1.-</ecNumber>
    </recommendedName>
</protein>
<evidence type="ECO:0000256" key="4">
    <source>
        <dbReference type="ARBA" id="ARBA00022679"/>
    </source>
</evidence>
<keyword evidence="7" id="KW-1185">Reference proteome</keyword>
<dbReference type="InParanoid" id="A0A251RZT3"/>
<dbReference type="PANTHER" id="PTHR32116">
    <property type="entry name" value="GALACTURONOSYLTRANSFERASE 4-RELATED"/>
    <property type="match status" value="1"/>
</dbReference>
<dbReference type="InterPro" id="IPR029993">
    <property type="entry name" value="GAUT"/>
</dbReference>
<reference evidence="7" key="1">
    <citation type="journal article" date="2017" name="Nature">
        <title>The sunflower genome provides insights into oil metabolism, flowering and Asterid evolution.</title>
        <authorList>
            <person name="Badouin H."/>
            <person name="Gouzy J."/>
            <person name="Grassa C.J."/>
            <person name="Murat F."/>
            <person name="Staton S.E."/>
            <person name="Cottret L."/>
            <person name="Lelandais-Briere C."/>
            <person name="Owens G.L."/>
            <person name="Carrere S."/>
            <person name="Mayjonade B."/>
            <person name="Legrand L."/>
            <person name="Gill N."/>
            <person name="Kane N.C."/>
            <person name="Bowers J.E."/>
            <person name="Hubner S."/>
            <person name="Bellec A."/>
            <person name="Berard A."/>
            <person name="Berges H."/>
            <person name="Blanchet N."/>
            <person name="Boniface M.C."/>
            <person name="Brunel D."/>
            <person name="Catrice O."/>
            <person name="Chaidir N."/>
            <person name="Claudel C."/>
            <person name="Donnadieu C."/>
            <person name="Faraut T."/>
            <person name="Fievet G."/>
            <person name="Helmstetter N."/>
            <person name="King M."/>
            <person name="Knapp S.J."/>
            <person name="Lai Z."/>
            <person name="Le Paslier M.C."/>
            <person name="Lippi Y."/>
            <person name="Lorenzon L."/>
            <person name="Mandel J.R."/>
            <person name="Marage G."/>
            <person name="Marchand G."/>
            <person name="Marquand E."/>
            <person name="Bret-Mestries E."/>
            <person name="Morien E."/>
            <person name="Nambeesan S."/>
            <person name="Nguyen T."/>
            <person name="Pegot-Espagnet P."/>
            <person name="Pouilly N."/>
            <person name="Raftis F."/>
            <person name="Sallet E."/>
            <person name="Schiex T."/>
            <person name="Thomas J."/>
            <person name="Vandecasteele C."/>
            <person name="Vares D."/>
            <person name="Vear F."/>
            <person name="Vautrin S."/>
            <person name="Crespi M."/>
            <person name="Mangin B."/>
            <person name="Burke J.M."/>
            <person name="Salse J."/>
            <person name="Munos S."/>
            <person name="Vincourt P."/>
            <person name="Rieseberg L.H."/>
            <person name="Langlade N.B."/>
        </authorList>
    </citation>
    <scope>NUCLEOTIDE SEQUENCE [LARGE SCALE GENOMIC DNA]</scope>
    <source>
        <strain evidence="7">cv. SF193</strain>
    </source>
</reference>
<dbReference type="GO" id="GO:0000139">
    <property type="term" value="C:Golgi membrane"/>
    <property type="evidence" value="ECO:0007669"/>
    <property type="project" value="UniProtKB-SubCell"/>
</dbReference>
<gene>
    <name evidence="6" type="ORF">HannXRQ_Chr16g0515231</name>
</gene>
<dbReference type="Proteomes" id="UP000215914">
    <property type="component" value="Chromosome 16"/>
</dbReference>
<dbReference type="UniPathway" id="UPA00845"/>
<comment type="subcellular location">
    <subcellularLocation>
        <location evidence="5">Golgi apparatus membrane</location>
        <topology evidence="5">Single-pass type II membrane protein</topology>
    </subcellularLocation>
</comment>
<dbReference type="EMBL" id="CM007905">
    <property type="protein sequence ID" value="OTF91829.1"/>
    <property type="molecule type" value="Genomic_DNA"/>
</dbReference>
<keyword evidence="5" id="KW-0333">Golgi apparatus</keyword>